<organism evidence="2 3">
    <name type="scientific">Photobacterium lutimaris</name>
    <dbReference type="NCBI Taxonomy" id="388278"/>
    <lineage>
        <taxon>Bacteria</taxon>
        <taxon>Pseudomonadati</taxon>
        <taxon>Pseudomonadota</taxon>
        <taxon>Gammaproteobacteria</taxon>
        <taxon>Vibrionales</taxon>
        <taxon>Vibrionaceae</taxon>
        <taxon>Photobacterium</taxon>
    </lineage>
</organism>
<dbReference type="RefSeq" id="WP_107350916.1">
    <property type="nucleotide sequence ID" value="NZ_PYMH01000013.1"/>
</dbReference>
<evidence type="ECO:0008006" key="4">
    <source>
        <dbReference type="Google" id="ProtNLM"/>
    </source>
</evidence>
<dbReference type="Proteomes" id="UP000241222">
    <property type="component" value="Unassembled WGS sequence"/>
</dbReference>
<gene>
    <name evidence="2" type="ORF">C9I99_21620</name>
</gene>
<dbReference type="InterPro" id="IPR005619">
    <property type="entry name" value="Uncharacterised_YajG"/>
</dbReference>
<dbReference type="EMBL" id="PYMH01000013">
    <property type="protein sequence ID" value="PSU31786.1"/>
    <property type="molecule type" value="Genomic_DNA"/>
</dbReference>
<dbReference type="Pfam" id="PF03923">
    <property type="entry name" value="Lipoprotein_16"/>
    <property type="match status" value="1"/>
</dbReference>
<evidence type="ECO:0000313" key="3">
    <source>
        <dbReference type="Proteomes" id="UP000241222"/>
    </source>
</evidence>
<proteinExistence type="predicted"/>
<keyword evidence="1" id="KW-0732">Signal</keyword>
<protein>
    <recommendedName>
        <fullName evidence="4">Lipoprotein</fullName>
    </recommendedName>
</protein>
<accession>A0A2T3ITU3</accession>
<keyword evidence="3" id="KW-1185">Reference proteome</keyword>
<sequence>MKLRTLALLVCAPLTLLGCESTMKVENETTATVFSGYKYVDAPLVLTVKDNRSHNHVGLIDDILKSSIDRVYSTSVVADDLEAAFSAQLQNQGIRLVHNQRVNPTYLVEVEKYFVNVTPFESAKAEIILKVTLSSDNAKFSKTYDAYSEIELDHNPTSAEVSELMNNLSNRIIRSIAVDEEINKNIAENVEKA</sequence>
<evidence type="ECO:0000313" key="2">
    <source>
        <dbReference type="EMBL" id="PSU31786.1"/>
    </source>
</evidence>
<dbReference type="PROSITE" id="PS51257">
    <property type="entry name" value="PROKAR_LIPOPROTEIN"/>
    <property type="match status" value="1"/>
</dbReference>
<dbReference type="AlphaFoldDB" id="A0A2T3ITU3"/>
<feature type="chain" id="PRO_5015674999" description="Lipoprotein" evidence="1">
    <location>
        <begin position="19"/>
        <end position="193"/>
    </location>
</feature>
<comment type="caution">
    <text evidence="2">The sequence shown here is derived from an EMBL/GenBank/DDBJ whole genome shotgun (WGS) entry which is preliminary data.</text>
</comment>
<feature type="signal peptide" evidence="1">
    <location>
        <begin position="1"/>
        <end position="18"/>
    </location>
</feature>
<evidence type="ECO:0000256" key="1">
    <source>
        <dbReference type="SAM" id="SignalP"/>
    </source>
</evidence>
<name>A0A2T3ITU3_9GAMM</name>
<reference evidence="2 3" key="1">
    <citation type="submission" date="2018-03" db="EMBL/GenBank/DDBJ databases">
        <title>Whole genome sequencing of Histamine producing bacteria.</title>
        <authorList>
            <person name="Butler K."/>
        </authorList>
    </citation>
    <scope>NUCLEOTIDE SEQUENCE [LARGE SCALE GENOMIC DNA]</scope>
    <source>
        <strain evidence="2 3">JCM 13586</strain>
    </source>
</reference>